<name>A0ACB6QGM6_9PLEO</name>
<comment type="caution">
    <text evidence="1">The sequence shown here is derived from an EMBL/GenBank/DDBJ whole genome shotgun (WGS) entry which is preliminary data.</text>
</comment>
<reference evidence="1" key="1">
    <citation type="journal article" date="2020" name="Stud. Mycol.">
        <title>101 Dothideomycetes genomes: a test case for predicting lifestyles and emergence of pathogens.</title>
        <authorList>
            <person name="Haridas S."/>
            <person name="Albert R."/>
            <person name="Binder M."/>
            <person name="Bloem J."/>
            <person name="Labutti K."/>
            <person name="Salamov A."/>
            <person name="Andreopoulos B."/>
            <person name="Baker S."/>
            <person name="Barry K."/>
            <person name="Bills G."/>
            <person name="Bluhm B."/>
            <person name="Cannon C."/>
            <person name="Castanera R."/>
            <person name="Culley D."/>
            <person name="Daum C."/>
            <person name="Ezra D."/>
            <person name="Gonzalez J."/>
            <person name="Henrissat B."/>
            <person name="Kuo A."/>
            <person name="Liang C."/>
            <person name="Lipzen A."/>
            <person name="Lutzoni F."/>
            <person name="Magnuson J."/>
            <person name="Mondo S."/>
            <person name="Nolan M."/>
            <person name="Ohm R."/>
            <person name="Pangilinan J."/>
            <person name="Park H.-J."/>
            <person name="Ramirez L."/>
            <person name="Alfaro M."/>
            <person name="Sun H."/>
            <person name="Tritt A."/>
            <person name="Yoshinaga Y."/>
            <person name="Zwiers L.-H."/>
            <person name="Turgeon B."/>
            <person name="Goodwin S."/>
            <person name="Spatafora J."/>
            <person name="Crous P."/>
            <person name="Grigoriev I."/>
        </authorList>
    </citation>
    <scope>NUCLEOTIDE SEQUENCE</scope>
    <source>
        <strain evidence="1">ATCC 200398</strain>
    </source>
</reference>
<dbReference type="EMBL" id="MU003526">
    <property type="protein sequence ID" value="KAF2466144.1"/>
    <property type="molecule type" value="Genomic_DNA"/>
</dbReference>
<dbReference type="Proteomes" id="UP000799755">
    <property type="component" value="Unassembled WGS sequence"/>
</dbReference>
<proteinExistence type="predicted"/>
<evidence type="ECO:0000313" key="2">
    <source>
        <dbReference type="Proteomes" id="UP000799755"/>
    </source>
</evidence>
<gene>
    <name evidence="1" type="ORF">BDR25DRAFT_317941</name>
</gene>
<accession>A0ACB6QGM6</accession>
<evidence type="ECO:0000313" key="1">
    <source>
        <dbReference type="EMBL" id="KAF2466144.1"/>
    </source>
</evidence>
<organism evidence="1 2">
    <name type="scientific">Lindgomyces ingoldianus</name>
    <dbReference type="NCBI Taxonomy" id="673940"/>
    <lineage>
        <taxon>Eukaryota</taxon>
        <taxon>Fungi</taxon>
        <taxon>Dikarya</taxon>
        <taxon>Ascomycota</taxon>
        <taxon>Pezizomycotina</taxon>
        <taxon>Dothideomycetes</taxon>
        <taxon>Pleosporomycetidae</taxon>
        <taxon>Pleosporales</taxon>
        <taxon>Lindgomycetaceae</taxon>
        <taxon>Lindgomyces</taxon>
    </lineage>
</organism>
<protein>
    <submittedName>
        <fullName evidence="1">Uncharacterized protein</fullName>
    </submittedName>
</protein>
<sequence>MHLGKRRNGDSPAAAPKEIPSRRQNVSSCSREYAKWEENIGVSPYVLLEEFPITAKVVEAAAESGKEVLGFLLKQHGDKFLITTGMIETAIRNKRVGKEIVTLFSEQRGKGVVRAAENSGKKTVELLLLTKGR</sequence>
<keyword evidence="2" id="KW-1185">Reference proteome</keyword>